<reference evidence="1 2" key="1">
    <citation type="submission" date="2018-08" db="EMBL/GenBank/DDBJ databases">
        <title>A genome reference for cultivated species of the human gut microbiota.</title>
        <authorList>
            <person name="Zou Y."/>
            <person name="Xue W."/>
            <person name="Luo G."/>
        </authorList>
    </citation>
    <scope>NUCLEOTIDE SEQUENCE [LARGE SCALE GENOMIC DNA]</scope>
    <source>
        <strain evidence="1 2">AF36-16BH</strain>
    </source>
</reference>
<name>A0A415NDE6_9BACE</name>
<accession>A0A415NDE6</accession>
<proteinExistence type="predicted"/>
<dbReference type="Pfam" id="PF11185">
    <property type="entry name" value="DUF2971"/>
    <property type="match status" value="1"/>
</dbReference>
<dbReference type="InterPro" id="IPR021352">
    <property type="entry name" value="DUF2971"/>
</dbReference>
<evidence type="ECO:0000313" key="1">
    <source>
        <dbReference type="EMBL" id="RHL95196.1"/>
    </source>
</evidence>
<protein>
    <submittedName>
        <fullName evidence="1">DUF2971 domain-containing protein</fullName>
    </submittedName>
</protein>
<evidence type="ECO:0000313" key="2">
    <source>
        <dbReference type="Proteomes" id="UP000285013"/>
    </source>
</evidence>
<gene>
    <name evidence="1" type="ORF">DWZ95_05115</name>
</gene>
<comment type="caution">
    <text evidence="1">The sequence shown here is derived from an EMBL/GenBank/DDBJ whole genome shotgun (WGS) entry which is preliminary data.</text>
</comment>
<organism evidence="1 2">
    <name type="scientific">Bacteroides intestinalis</name>
    <dbReference type="NCBI Taxonomy" id="329854"/>
    <lineage>
        <taxon>Bacteria</taxon>
        <taxon>Pseudomonadati</taxon>
        <taxon>Bacteroidota</taxon>
        <taxon>Bacteroidia</taxon>
        <taxon>Bacteroidales</taxon>
        <taxon>Bacteroidaceae</taxon>
        <taxon>Bacteroides</taxon>
    </lineage>
</organism>
<dbReference type="Proteomes" id="UP000285013">
    <property type="component" value="Unassembled WGS sequence"/>
</dbReference>
<dbReference type="AlphaFoldDB" id="A0A415NDE6"/>
<dbReference type="EMBL" id="QRPE01000003">
    <property type="protein sequence ID" value="RHL95196.1"/>
    <property type="molecule type" value="Genomic_DNA"/>
</dbReference>
<sequence>MIIHQYTSIDSLALILKNKTIRFKRLDKMDDIEEAALSNAGIHLGGFMFVSCWTFNEIESIPLWRMYTPTTKGVRISLDKNMFKKHIVTKEDSEKYHIQTNEESFSSIIPVAKMFTPQYTILNTFWNENFFYKKIEYTDDLNKIYNSLIQNNSNDVSLNFENVGRFKHKHWEFQDECRFRLIIFPNNNINIGDKRYATYILSCVREERFPIIDSFFIDLKDDAFDNLRITLSPYATEADQLIVNALCKEYAPNAHIIDSSLKGKVRI</sequence>